<dbReference type="InterPro" id="IPR011109">
    <property type="entry name" value="DNA_bind_recombinase_dom"/>
</dbReference>
<reference evidence="1 2" key="1">
    <citation type="submission" date="2022-04" db="EMBL/GenBank/DDBJ databases">
        <title>Genome sequence of C. roseum typestrain.</title>
        <authorList>
            <person name="Poehlein A."/>
            <person name="Schoch T."/>
            <person name="Duerre P."/>
            <person name="Daniel R."/>
        </authorList>
    </citation>
    <scope>NUCLEOTIDE SEQUENCE [LARGE SCALE GENOMIC DNA]</scope>
    <source>
        <strain evidence="1 2">DSM 7320</strain>
    </source>
</reference>
<gene>
    <name evidence="1" type="ORF">CROST_024570</name>
</gene>
<dbReference type="SMART" id="SM00857">
    <property type="entry name" value="Resolvase"/>
    <property type="match status" value="1"/>
</dbReference>
<dbReference type="Pfam" id="PF13408">
    <property type="entry name" value="Zn_ribbon_recom"/>
    <property type="match status" value="1"/>
</dbReference>
<dbReference type="EMBL" id="CP096983">
    <property type="protein sequence ID" value="URZ11740.1"/>
    <property type="molecule type" value="Genomic_DNA"/>
</dbReference>
<dbReference type="Proteomes" id="UP000190951">
    <property type="component" value="Chromosome"/>
</dbReference>
<dbReference type="STRING" id="84029.CROST_25280"/>
<proteinExistence type="predicted"/>
<dbReference type="CDD" id="cd00338">
    <property type="entry name" value="Ser_Recombinase"/>
    <property type="match status" value="1"/>
</dbReference>
<dbReference type="InterPro" id="IPR036162">
    <property type="entry name" value="Resolvase-like_N_sf"/>
</dbReference>
<evidence type="ECO:0000313" key="2">
    <source>
        <dbReference type="Proteomes" id="UP000190951"/>
    </source>
</evidence>
<dbReference type="InterPro" id="IPR038109">
    <property type="entry name" value="DNA_bind_recomb_sf"/>
</dbReference>
<accession>A0A1S8M8G6</accession>
<dbReference type="SUPFAM" id="SSF53041">
    <property type="entry name" value="Resolvase-like"/>
    <property type="match status" value="1"/>
</dbReference>
<dbReference type="AlphaFoldDB" id="A0A1S8M8G6"/>
<dbReference type="Pfam" id="PF07508">
    <property type="entry name" value="Recombinase"/>
    <property type="match status" value="1"/>
</dbReference>
<sequence>MKIAIYSRKSKFTIKGDSIENQIEMCKTYIKNHIKDPTEFLIYNDDGFSGKNLNRPKFKQMLNDAKNKKFSVIICYRLDRVSRNICDFSSLINTLQYLNINFISIKEQFDTTTPMGRAMMYIASIFAQLERETIAERISDNMLELAKAGRWLGGQTPLGFNSTAICYLDNEMHEKKMYSLSPIKEELEIVKLVYKNYIEYHSLSKVTKYLIQNSIKTKTGKLLWNKQAVRDILTNPVYVRANKNVMIFLKKQGINIIGEPDNKHGILTYNKKRGTKKFRKTNEWIAAIAKHEGIIDGKKWLEVQEFILKNKHKAPRIGKTSYALLTGLLNCKHCGSPMKIIHGPLDKNGKKLFYYKCSKKDYKGENKCFNPNIRTDEIEMSVINELRKIPLDKETIVNTFINFNNYNKNIEIRNIKHTISNKQAQVKNLIKYLSVSSELSNDILSEIKILKTDIKKLKCNLEQMYKRTDLEYKNIDNIKKLLGEILVDNFFNIEEKKLILRSIIDYITWDGETGTVDIHLVVD</sequence>
<dbReference type="RefSeq" id="WP_077834029.1">
    <property type="nucleotide sequence ID" value="NZ_CP096983.1"/>
</dbReference>
<protein>
    <submittedName>
        <fullName evidence="1">Uncharacterized protein</fullName>
    </submittedName>
</protein>
<dbReference type="PANTHER" id="PTHR30461">
    <property type="entry name" value="DNA-INVERTASE FROM LAMBDOID PROPHAGE"/>
    <property type="match status" value="1"/>
</dbReference>
<dbReference type="GO" id="GO:0003677">
    <property type="term" value="F:DNA binding"/>
    <property type="evidence" value="ECO:0007669"/>
    <property type="project" value="InterPro"/>
</dbReference>
<dbReference type="Gene3D" id="3.40.50.1390">
    <property type="entry name" value="Resolvase, N-terminal catalytic domain"/>
    <property type="match status" value="1"/>
</dbReference>
<dbReference type="InterPro" id="IPR025827">
    <property type="entry name" value="Zn_ribbon_recom_dom"/>
</dbReference>
<dbReference type="InterPro" id="IPR006119">
    <property type="entry name" value="Resolv_N"/>
</dbReference>
<dbReference type="PROSITE" id="PS51736">
    <property type="entry name" value="RECOMBINASES_3"/>
    <property type="match status" value="1"/>
</dbReference>
<evidence type="ECO:0000313" key="1">
    <source>
        <dbReference type="EMBL" id="URZ11740.1"/>
    </source>
</evidence>
<dbReference type="KEGG" id="crw:CROST_024570"/>
<keyword evidence="2" id="KW-1185">Reference proteome</keyword>
<dbReference type="PANTHER" id="PTHR30461:SF23">
    <property type="entry name" value="DNA RECOMBINASE-RELATED"/>
    <property type="match status" value="1"/>
</dbReference>
<name>A0A1S8M8G6_9CLOT</name>
<dbReference type="GO" id="GO:0000150">
    <property type="term" value="F:DNA strand exchange activity"/>
    <property type="evidence" value="ECO:0007669"/>
    <property type="project" value="InterPro"/>
</dbReference>
<dbReference type="PROSITE" id="PS51737">
    <property type="entry name" value="RECOMBINASE_DNA_BIND"/>
    <property type="match status" value="1"/>
</dbReference>
<organism evidence="1 2">
    <name type="scientific">Clostridium felsineum</name>
    <dbReference type="NCBI Taxonomy" id="36839"/>
    <lineage>
        <taxon>Bacteria</taxon>
        <taxon>Bacillati</taxon>
        <taxon>Bacillota</taxon>
        <taxon>Clostridia</taxon>
        <taxon>Eubacteriales</taxon>
        <taxon>Clostridiaceae</taxon>
        <taxon>Clostridium</taxon>
    </lineage>
</organism>
<dbReference type="Gene3D" id="3.90.1750.20">
    <property type="entry name" value="Putative Large Serine Recombinase, Chain B, Domain 2"/>
    <property type="match status" value="1"/>
</dbReference>
<dbReference type="InterPro" id="IPR050639">
    <property type="entry name" value="SSR_resolvase"/>
</dbReference>
<dbReference type="Pfam" id="PF00239">
    <property type="entry name" value="Resolvase"/>
    <property type="match status" value="1"/>
</dbReference>